<organism evidence="2 3">
    <name type="scientific">Bondarzewia mesenterica</name>
    <dbReference type="NCBI Taxonomy" id="1095465"/>
    <lineage>
        <taxon>Eukaryota</taxon>
        <taxon>Fungi</taxon>
        <taxon>Dikarya</taxon>
        <taxon>Basidiomycota</taxon>
        <taxon>Agaricomycotina</taxon>
        <taxon>Agaricomycetes</taxon>
        <taxon>Russulales</taxon>
        <taxon>Bondarzewiaceae</taxon>
        <taxon>Bondarzewia</taxon>
    </lineage>
</organism>
<dbReference type="AlphaFoldDB" id="A0A4S4LN45"/>
<dbReference type="EMBL" id="SGPL01000342">
    <property type="protein sequence ID" value="THH13579.1"/>
    <property type="molecule type" value="Genomic_DNA"/>
</dbReference>
<evidence type="ECO:0000313" key="2">
    <source>
        <dbReference type="EMBL" id="THH13579.1"/>
    </source>
</evidence>
<feature type="region of interest" description="Disordered" evidence="1">
    <location>
        <begin position="307"/>
        <end position="379"/>
    </location>
</feature>
<feature type="compositionally biased region" description="Polar residues" evidence="1">
    <location>
        <begin position="317"/>
        <end position="332"/>
    </location>
</feature>
<gene>
    <name evidence="2" type="ORF">EW146_g6647</name>
</gene>
<feature type="non-terminal residue" evidence="2">
    <location>
        <position position="511"/>
    </location>
</feature>
<feature type="compositionally biased region" description="Acidic residues" evidence="1">
    <location>
        <begin position="195"/>
        <end position="217"/>
    </location>
</feature>
<feature type="region of interest" description="Disordered" evidence="1">
    <location>
        <begin position="51"/>
        <end position="97"/>
    </location>
</feature>
<protein>
    <submittedName>
        <fullName evidence="2">Uncharacterized protein</fullName>
    </submittedName>
</protein>
<sequence length="511" mass="56453">MSSFFTSPSDIVMLTLAKREFQIFMLSSPSTRKKPTCHKCSNFMAGHKKADGRVVCPEPRPPAGRRRKPLKPPTPPTTPHRVVSGQSGSESDSPDPLLLVPDEFDEPLWIPSRKRRIEDTIDLADGEQTRLSVSNLQKMEKWRLAELLDLVTPPSPLPPDPCGFSADSDWVKVRKPKVIPGEYIETDCDGSYVVGEEEDEDVTDEGQELCEDEDDSGADNQSWCTARNSLSRASTPDVESRIRGSFVEGHEPPSAKDKGKGKAVPAKESIEPSLTSNLVSSPRNYATGSSLHNKRRRISFGDLEREATTESDHFVVGSSSTAVTAEQRSLHPTSHAVPAQSRGPSDTAPIAKHGPEPFSPVPTSTSTMETRTSLVTPEMEASEKPWRYLERVFRTRSHTSSSICCLFKTRSEDMRLALEGAREAGLFASIVGGEPGEHWIVICDHEETMIKFLEDRQRTLPGTFVARIGRLRWGVDPTVIEEEMEKVWHEANRMNPALPAQFMAGALGGIV</sequence>
<proteinExistence type="predicted"/>
<feature type="compositionally biased region" description="Polar residues" evidence="1">
    <location>
        <begin position="218"/>
        <end position="234"/>
    </location>
</feature>
<evidence type="ECO:0000313" key="3">
    <source>
        <dbReference type="Proteomes" id="UP000310158"/>
    </source>
</evidence>
<dbReference type="OrthoDB" id="3214495at2759"/>
<comment type="caution">
    <text evidence="2">The sequence shown here is derived from an EMBL/GenBank/DDBJ whole genome shotgun (WGS) entry which is preliminary data.</text>
</comment>
<feature type="region of interest" description="Disordered" evidence="1">
    <location>
        <begin position="191"/>
        <end position="291"/>
    </location>
</feature>
<feature type="compositionally biased region" description="Polar residues" evidence="1">
    <location>
        <begin position="272"/>
        <end position="291"/>
    </location>
</feature>
<keyword evidence="3" id="KW-1185">Reference proteome</keyword>
<name>A0A4S4LN45_9AGAM</name>
<feature type="compositionally biased region" description="Polar residues" evidence="1">
    <location>
        <begin position="361"/>
        <end position="375"/>
    </location>
</feature>
<reference evidence="2 3" key="1">
    <citation type="submission" date="2019-02" db="EMBL/GenBank/DDBJ databases">
        <title>Genome sequencing of the rare red list fungi Bondarzewia mesenterica.</title>
        <authorList>
            <person name="Buettner E."/>
            <person name="Kellner H."/>
        </authorList>
    </citation>
    <scope>NUCLEOTIDE SEQUENCE [LARGE SCALE GENOMIC DNA]</scope>
    <source>
        <strain evidence="2 3">DSM 108281</strain>
    </source>
</reference>
<dbReference type="Proteomes" id="UP000310158">
    <property type="component" value="Unassembled WGS sequence"/>
</dbReference>
<accession>A0A4S4LN45</accession>
<evidence type="ECO:0000256" key="1">
    <source>
        <dbReference type="SAM" id="MobiDB-lite"/>
    </source>
</evidence>
<feature type="compositionally biased region" description="Basic and acidic residues" evidence="1">
    <location>
        <begin position="238"/>
        <end position="260"/>
    </location>
</feature>